<protein>
    <submittedName>
        <fullName evidence="1">Uncharacterized protein</fullName>
    </submittedName>
</protein>
<evidence type="ECO:0000313" key="1">
    <source>
        <dbReference type="EMBL" id="MCD9644028.1"/>
    </source>
</evidence>
<proteinExistence type="predicted"/>
<dbReference type="Proteomes" id="UP000823775">
    <property type="component" value="Unassembled WGS sequence"/>
</dbReference>
<keyword evidence="2" id="KW-1185">Reference proteome</keyword>
<feature type="non-terminal residue" evidence="1">
    <location>
        <position position="1"/>
    </location>
</feature>
<name>A0ABS8VAG3_DATST</name>
<evidence type="ECO:0000313" key="2">
    <source>
        <dbReference type="Proteomes" id="UP000823775"/>
    </source>
</evidence>
<comment type="caution">
    <text evidence="1">The sequence shown here is derived from an EMBL/GenBank/DDBJ whole genome shotgun (WGS) entry which is preliminary data.</text>
</comment>
<dbReference type="EMBL" id="JACEIK010004062">
    <property type="protein sequence ID" value="MCD9644028.1"/>
    <property type="molecule type" value="Genomic_DNA"/>
</dbReference>
<sequence>GSSSTALSSLMIDLKEVKETLGEMVGDMHKRNESLAILISSVADLKKQLTLI</sequence>
<accession>A0ABS8VAG3</accession>
<gene>
    <name evidence="1" type="ORF">HAX54_031998</name>
</gene>
<reference evidence="1 2" key="1">
    <citation type="journal article" date="2021" name="BMC Genomics">
        <title>Datura genome reveals duplications of psychoactive alkaloid biosynthetic genes and high mutation rate following tissue culture.</title>
        <authorList>
            <person name="Rajewski A."/>
            <person name="Carter-House D."/>
            <person name="Stajich J."/>
            <person name="Litt A."/>
        </authorList>
    </citation>
    <scope>NUCLEOTIDE SEQUENCE [LARGE SCALE GENOMIC DNA]</scope>
    <source>
        <strain evidence="1">AR-01</strain>
    </source>
</reference>
<organism evidence="1 2">
    <name type="scientific">Datura stramonium</name>
    <name type="common">Jimsonweed</name>
    <name type="synonym">Common thornapple</name>
    <dbReference type="NCBI Taxonomy" id="4076"/>
    <lineage>
        <taxon>Eukaryota</taxon>
        <taxon>Viridiplantae</taxon>
        <taxon>Streptophyta</taxon>
        <taxon>Embryophyta</taxon>
        <taxon>Tracheophyta</taxon>
        <taxon>Spermatophyta</taxon>
        <taxon>Magnoliopsida</taxon>
        <taxon>eudicotyledons</taxon>
        <taxon>Gunneridae</taxon>
        <taxon>Pentapetalae</taxon>
        <taxon>asterids</taxon>
        <taxon>lamiids</taxon>
        <taxon>Solanales</taxon>
        <taxon>Solanaceae</taxon>
        <taxon>Solanoideae</taxon>
        <taxon>Datureae</taxon>
        <taxon>Datura</taxon>
    </lineage>
</organism>